<dbReference type="GO" id="GO:0043596">
    <property type="term" value="C:nuclear replication fork"/>
    <property type="evidence" value="ECO:0007669"/>
    <property type="project" value="TreeGrafter"/>
</dbReference>
<organism evidence="3 4">
    <name type="scientific">Theileria orientalis</name>
    <dbReference type="NCBI Taxonomy" id="68886"/>
    <lineage>
        <taxon>Eukaryota</taxon>
        <taxon>Sar</taxon>
        <taxon>Alveolata</taxon>
        <taxon>Apicomplexa</taxon>
        <taxon>Aconoidasida</taxon>
        <taxon>Piroplasmida</taxon>
        <taxon>Theileriidae</taxon>
        <taxon>Theileria</taxon>
    </lineage>
</organism>
<dbReference type="InterPro" id="IPR040184">
    <property type="entry name" value="Mcm10"/>
</dbReference>
<feature type="compositionally biased region" description="Polar residues" evidence="1">
    <location>
        <begin position="309"/>
        <end position="330"/>
    </location>
</feature>
<feature type="region of interest" description="Disordered" evidence="1">
    <location>
        <begin position="306"/>
        <end position="334"/>
    </location>
</feature>
<dbReference type="InterPro" id="IPR015411">
    <property type="entry name" value="Rep_factor_Mcm10_C"/>
</dbReference>
<dbReference type="Pfam" id="PF24863">
    <property type="entry name" value="zf-CCCH_Mcm10"/>
    <property type="match status" value="1"/>
</dbReference>
<sequence>MESSGSKVRLHKDGLIANDIHLVIKKWIINQRDISMIISDNSTVFASLRNVIGSKNTTQCRKLLGLTDDVDLAMIFIITMCNTRFVDKQVVTNWIGSDLQESSIKIVIRGELTPELKDVGIGSVCAILNPNMKEEMVVSELKSITIKRMDDILVIGQVDGLTACKGITSKGEMCKNLVYIHNQGDYCKYHIKYANKKNINKLSKVNSGANKTASSDSKISNGDWNRRDVSKKLLEARLGERTYVEGKQYTLVERSKPVKPYETIAKLGGLNHLMQKIMKDRTVQSLSASTSNSGESNNRVTTVNNHHTGQVSNMGVDTSNKQVATGNDTKPPTIKNEAKEFESLTNLIKKYITKDPKECNNMLNALQLMIRKVSGVPNEVIRKTQIMKMCDFLLDHPEENVALSALRLRRAIRKYNKTALKDGEYVVTRLNTGIANERTKPGDESNNERTRGKSKETIINELDSLINLSSKVDAVVDKEKGRKLTEKLKNIEKMDKTEEFKLTIKFVEVEAYHCKECDMWYEHVNNYCKRENHSLNKKRVKKEYHLCINKGCNYRYYSLNGQKPSRCPKCKQTTVVSQKTSFYKPRPDYLMPNEVLAESESGRSRPLDCDS</sequence>
<evidence type="ECO:0000256" key="1">
    <source>
        <dbReference type="SAM" id="MobiDB-lite"/>
    </source>
</evidence>
<dbReference type="Gene3D" id="2.40.50.140">
    <property type="entry name" value="Nucleic acid-binding proteins"/>
    <property type="match status" value="1"/>
</dbReference>
<dbReference type="GO" id="GO:0006270">
    <property type="term" value="P:DNA replication initiation"/>
    <property type="evidence" value="ECO:0007669"/>
    <property type="project" value="InterPro"/>
</dbReference>
<protein>
    <recommendedName>
        <fullName evidence="2">Replication factor Mcm10 C-terminal domain-containing protein</fullName>
    </recommendedName>
</protein>
<dbReference type="GO" id="GO:0003688">
    <property type="term" value="F:DNA replication origin binding"/>
    <property type="evidence" value="ECO:0007669"/>
    <property type="project" value="TreeGrafter"/>
</dbReference>
<accession>A0A976QVX5</accession>
<dbReference type="PANTHER" id="PTHR13454">
    <property type="entry name" value="PROTEIN MCM10 HOMOLOG"/>
    <property type="match status" value="1"/>
</dbReference>
<dbReference type="PANTHER" id="PTHR13454:SF11">
    <property type="entry name" value="PROTEIN MCM10 HOMOLOG"/>
    <property type="match status" value="1"/>
</dbReference>
<evidence type="ECO:0000259" key="2">
    <source>
        <dbReference type="SMART" id="SM01280"/>
    </source>
</evidence>
<dbReference type="AlphaFoldDB" id="A0A976QVX5"/>
<evidence type="ECO:0000313" key="3">
    <source>
        <dbReference type="EMBL" id="UKK02542.1"/>
    </source>
</evidence>
<feature type="domain" description="Replication factor Mcm10 C-terminal" evidence="2">
    <location>
        <begin position="234"/>
        <end position="599"/>
    </location>
</feature>
<reference evidence="3" key="1">
    <citation type="submission" date="2022-07" db="EMBL/GenBank/DDBJ databases">
        <title>Evaluation of T. orientalis genome assembly methods using nanopore sequencing and analysis of variation between genomes.</title>
        <authorList>
            <person name="Yam J."/>
            <person name="Micallef M.L."/>
            <person name="Liu M."/>
            <person name="Djordjevic S.P."/>
            <person name="Bogema D.R."/>
            <person name="Jenkins C."/>
        </authorList>
    </citation>
    <scope>NUCLEOTIDE SEQUENCE</scope>
    <source>
        <strain evidence="3">Goon Nure</strain>
    </source>
</reference>
<dbReference type="InterPro" id="IPR012340">
    <property type="entry name" value="NA-bd_OB-fold"/>
</dbReference>
<proteinExistence type="predicted"/>
<evidence type="ECO:0000313" key="4">
    <source>
        <dbReference type="Proteomes" id="UP000244811"/>
    </source>
</evidence>
<dbReference type="GO" id="GO:0003697">
    <property type="term" value="F:single-stranded DNA binding"/>
    <property type="evidence" value="ECO:0007669"/>
    <property type="project" value="InterPro"/>
</dbReference>
<dbReference type="Proteomes" id="UP000244811">
    <property type="component" value="Chromosome 4"/>
</dbReference>
<dbReference type="SMART" id="SM01280">
    <property type="entry name" value="Mcm10"/>
    <property type="match status" value="1"/>
</dbReference>
<name>A0A976QVX5_THEOR</name>
<gene>
    <name evidence="3" type="ORF">MACK_002635</name>
</gene>
<dbReference type="EMBL" id="CP056072">
    <property type="protein sequence ID" value="UKK02542.1"/>
    <property type="molecule type" value="Genomic_DNA"/>
</dbReference>